<dbReference type="SUPFAM" id="SSF56672">
    <property type="entry name" value="DNA/RNA polymerases"/>
    <property type="match status" value="1"/>
</dbReference>
<feature type="domain" description="RNase H type-1" evidence="8">
    <location>
        <begin position="210"/>
        <end position="318"/>
    </location>
</feature>
<dbReference type="InterPro" id="IPR043128">
    <property type="entry name" value="Rev_trsase/Diguanyl_cyclase"/>
</dbReference>
<dbReference type="EMBL" id="JAINDJ010000002">
    <property type="protein sequence ID" value="KAG9458111.1"/>
    <property type="molecule type" value="Genomic_DNA"/>
</dbReference>
<dbReference type="Gene3D" id="3.30.70.270">
    <property type="match status" value="1"/>
</dbReference>
<keyword evidence="11" id="KW-1185">Reference proteome</keyword>
<dbReference type="Gene3D" id="3.30.420.10">
    <property type="entry name" value="Ribonuclease H-like superfamily/Ribonuclease H"/>
    <property type="match status" value="1"/>
</dbReference>
<dbReference type="InterPro" id="IPR043502">
    <property type="entry name" value="DNA/RNA_pol_sf"/>
</dbReference>
<dbReference type="InterPro" id="IPR012337">
    <property type="entry name" value="RNaseH-like_sf"/>
</dbReference>
<name>A0AAV7FDG9_ARIFI</name>
<evidence type="ECO:0000256" key="6">
    <source>
        <dbReference type="ARBA" id="ARBA00022918"/>
    </source>
</evidence>
<dbReference type="CDD" id="cd09279">
    <property type="entry name" value="RNase_HI_like"/>
    <property type="match status" value="1"/>
</dbReference>
<dbReference type="InterPro" id="IPR002156">
    <property type="entry name" value="RNaseH_domain"/>
</dbReference>
<dbReference type="Pfam" id="PF13456">
    <property type="entry name" value="RVT_3"/>
    <property type="match status" value="1"/>
</dbReference>
<gene>
    <name evidence="10" type="ORF">H6P81_002619</name>
</gene>
<dbReference type="InterPro" id="IPR041373">
    <property type="entry name" value="RT_RNaseH"/>
</dbReference>
<evidence type="ECO:0000259" key="9">
    <source>
        <dbReference type="Pfam" id="PF17917"/>
    </source>
</evidence>
<dbReference type="Pfam" id="PF17917">
    <property type="entry name" value="RT_RNaseH"/>
    <property type="match status" value="1"/>
</dbReference>
<evidence type="ECO:0000256" key="3">
    <source>
        <dbReference type="ARBA" id="ARBA00022722"/>
    </source>
</evidence>
<dbReference type="PANTHER" id="PTHR48475">
    <property type="entry name" value="RIBONUCLEASE H"/>
    <property type="match status" value="1"/>
</dbReference>
<keyword evidence="1" id="KW-0808">Transferase</keyword>
<feature type="domain" description="Reverse transcriptase RNase H-like" evidence="9">
    <location>
        <begin position="87"/>
        <end position="150"/>
    </location>
</feature>
<sequence>MDQNQSNEYRCNSKDAGAEEHQRAKELPRPLAYIQHFILNLAKRCQPFSRLMKKDMPFEWDDAYRKAFNRIKAYLAKTPMLIDPIVGAEINHTPIEKICLALNFTIQKLQHYLLGYSTNLISRADLLKYIMLWPILSGLLAKWVLLLSEFEINFMPQRAIKGQALLNFLANHPVPAEWELIKEFLNKEIFLVEILPPWKMYFDWAARRNGVGAGVLFVSPKDDLLSYSFVLKQNCLNNVAEYQALLGLDMAVEMKIPQLKVYGDSALVIKQITGEFEVKKFELVPLWRQAGDLLAKIPHASLHYIPRTRNGPANALARIAASLAQFNNRPSRVPIYERGVIPLPTEEKEEEVEEKVEEKEESLPISIHKIKIRDRREPITNFVRHGTLLIDLRERVHICRMAPRYVFIHDILYRGRTRVLLRCLSKEEGHQMLQKNPWWDL</sequence>
<evidence type="ECO:0000256" key="5">
    <source>
        <dbReference type="ARBA" id="ARBA00022801"/>
    </source>
</evidence>
<dbReference type="PANTHER" id="PTHR48475:SF1">
    <property type="entry name" value="RNASE H TYPE-1 DOMAIN-CONTAINING PROTEIN"/>
    <property type="match status" value="1"/>
</dbReference>
<evidence type="ECO:0000256" key="1">
    <source>
        <dbReference type="ARBA" id="ARBA00022679"/>
    </source>
</evidence>
<keyword evidence="5" id="KW-0378">Hydrolase</keyword>
<keyword evidence="2" id="KW-0548">Nucleotidyltransferase</keyword>
<dbReference type="GO" id="GO:0003964">
    <property type="term" value="F:RNA-directed DNA polymerase activity"/>
    <property type="evidence" value="ECO:0007669"/>
    <property type="project" value="UniProtKB-KW"/>
</dbReference>
<feature type="compositionally biased region" description="Polar residues" evidence="7">
    <location>
        <begin position="1"/>
        <end position="10"/>
    </location>
</feature>
<evidence type="ECO:0000256" key="4">
    <source>
        <dbReference type="ARBA" id="ARBA00022759"/>
    </source>
</evidence>
<accession>A0AAV7FDG9</accession>
<evidence type="ECO:0000256" key="2">
    <source>
        <dbReference type="ARBA" id="ARBA00022695"/>
    </source>
</evidence>
<dbReference type="SUPFAM" id="SSF53098">
    <property type="entry name" value="Ribonuclease H-like"/>
    <property type="match status" value="1"/>
</dbReference>
<feature type="region of interest" description="Disordered" evidence="7">
    <location>
        <begin position="1"/>
        <end position="22"/>
    </location>
</feature>
<keyword evidence="3" id="KW-0540">Nuclease</keyword>
<evidence type="ECO:0000256" key="7">
    <source>
        <dbReference type="SAM" id="MobiDB-lite"/>
    </source>
</evidence>
<comment type="caution">
    <text evidence="10">The sequence shown here is derived from an EMBL/GenBank/DDBJ whole genome shotgun (WGS) entry which is preliminary data.</text>
</comment>
<dbReference type="GO" id="GO:0003676">
    <property type="term" value="F:nucleic acid binding"/>
    <property type="evidence" value="ECO:0007669"/>
    <property type="project" value="InterPro"/>
</dbReference>
<protein>
    <recommendedName>
        <fullName evidence="12">RNase H type-1 domain-containing protein</fullName>
    </recommendedName>
</protein>
<reference evidence="10 11" key="1">
    <citation type="submission" date="2021-07" db="EMBL/GenBank/DDBJ databases">
        <title>The Aristolochia fimbriata genome: insights into angiosperm evolution, floral development and chemical biosynthesis.</title>
        <authorList>
            <person name="Jiao Y."/>
        </authorList>
    </citation>
    <scope>NUCLEOTIDE SEQUENCE [LARGE SCALE GENOMIC DNA]</scope>
    <source>
        <strain evidence="10">IBCAS-2021</strain>
        <tissue evidence="10">Leaf</tissue>
    </source>
</reference>
<dbReference type="GO" id="GO:0004523">
    <property type="term" value="F:RNA-DNA hybrid ribonuclease activity"/>
    <property type="evidence" value="ECO:0007669"/>
    <property type="project" value="InterPro"/>
</dbReference>
<keyword evidence="4" id="KW-0255">Endonuclease</keyword>
<evidence type="ECO:0008006" key="12">
    <source>
        <dbReference type="Google" id="ProtNLM"/>
    </source>
</evidence>
<keyword evidence="6" id="KW-0695">RNA-directed DNA polymerase</keyword>
<dbReference type="Proteomes" id="UP000825729">
    <property type="component" value="Unassembled WGS sequence"/>
</dbReference>
<evidence type="ECO:0000313" key="11">
    <source>
        <dbReference type="Proteomes" id="UP000825729"/>
    </source>
</evidence>
<feature type="compositionally biased region" description="Basic and acidic residues" evidence="7">
    <location>
        <begin position="11"/>
        <end position="22"/>
    </location>
</feature>
<organism evidence="10 11">
    <name type="scientific">Aristolochia fimbriata</name>
    <name type="common">White veined hardy Dutchman's pipe vine</name>
    <dbReference type="NCBI Taxonomy" id="158543"/>
    <lineage>
        <taxon>Eukaryota</taxon>
        <taxon>Viridiplantae</taxon>
        <taxon>Streptophyta</taxon>
        <taxon>Embryophyta</taxon>
        <taxon>Tracheophyta</taxon>
        <taxon>Spermatophyta</taxon>
        <taxon>Magnoliopsida</taxon>
        <taxon>Magnoliidae</taxon>
        <taxon>Piperales</taxon>
        <taxon>Aristolochiaceae</taxon>
        <taxon>Aristolochia</taxon>
    </lineage>
</organism>
<dbReference type="AlphaFoldDB" id="A0AAV7FDG9"/>
<evidence type="ECO:0000313" key="10">
    <source>
        <dbReference type="EMBL" id="KAG9458111.1"/>
    </source>
</evidence>
<proteinExistence type="predicted"/>
<evidence type="ECO:0000259" key="8">
    <source>
        <dbReference type="Pfam" id="PF13456"/>
    </source>
</evidence>
<dbReference type="InterPro" id="IPR036397">
    <property type="entry name" value="RNaseH_sf"/>
</dbReference>